<feature type="transmembrane region" description="Helical" evidence="1">
    <location>
        <begin position="180"/>
        <end position="204"/>
    </location>
</feature>
<protein>
    <submittedName>
        <fullName evidence="2">Uncharacterized protein</fullName>
    </submittedName>
</protein>
<feature type="transmembrane region" description="Helical" evidence="1">
    <location>
        <begin position="147"/>
        <end position="168"/>
    </location>
</feature>
<feature type="transmembrane region" description="Helical" evidence="1">
    <location>
        <begin position="224"/>
        <end position="240"/>
    </location>
</feature>
<keyword evidence="1" id="KW-0472">Membrane</keyword>
<comment type="caution">
    <text evidence="2">The sequence shown here is derived from an EMBL/GenBank/DDBJ whole genome shotgun (WGS) entry which is preliminary data.</text>
</comment>
<evidence type="ECO:0000313" key="2">
    <source>
        <dbReference type="EMBL" id="RIJ41512.1"/>
    </source>
</evidence>
<dbReference type="EMBL" id="QWGE01000002">
    <property type="protein sequence ID" value="RIJ41512.1"/>
    <property type="molecule type" value="Genomic_DNA"/>
</dbReference>
<evidence type="ECO:0000256" key="1">
    <source>
        <dbReference type="SAM" id="Phobius"/>
    </source>
</evidence>
<keyword evidence="1" id="KW-0812">Transmembrane</keyword>
<feature type="transmembrane region" description="Helical" evidence="1">
    <location>
        <begin position="33"/>
        <end position="58"/>
    </location>
</feature>
<keyword evidence="3" id="KW-1185">Reference proteome</keyword>
<feature type="transmembrane region" description="Helical" evidence="1">
    <location>
        <begin position="112"/>
        <end position="135"/>
    </location>
</feature>
<organism evidence="2 3">
    <name type="scientific">Pontibacter oryzae</name>
    <dbReference type="NCBI Taxonomy" id="2304593"/>
    <lineage>
        <taxon>Bacteria</taxon>
        <taxon>Pseudomonadati</taxon>
        <taxon>Bacteroidota</taxon>
        <taxon>Cytophagia</taxon>
        <taxon>Cytophagales</taxon>
        <taxon>Hymenobacteraceae</taxon>
        <taxon>Pontibacter</taxon>
    </lineage>
</organism>
<sequence>MSQTCTATNPPLPKDSKPVSKVSLRINLSGNSALLGINWVAVLLVTLNLVAVFCKYYTSHPNAWGIIPQFELDGEKNIPTYFSSFILILSSILLFTISLVKKHERNKYTKHWRLLAFVFLYMSVDESAGLHEMFIYPLRDHFQLAGIFYFSWVIVGAAVVLILGLYYLRFLLELNPKLRLRMISAGMVYVGGALGVELLGGYYYDANGGHNLTYSLITTVEETLEITGVLILIHSLYSYLKRHLLKFTLQLGDEPQPGILKGDSNLLKQNSDYAEANKDLMAV</sequence>
<reference evidence="3" key="1">
    <citation type="submission" date="2018-08" db="EMBL/GenBank/DDBJ databases">
        <title>Mucilaginibacter sp. MYSH2.</title>
        <authorList>
            <person name="Seo T."/>
        </authorList>
    </citation>
    <scope>NUCLEOTIDE SEQUENCE [LARGE SCALE GENOMIC DNA]</scope>
    <source>
        <strain evidence="3">KIRAN</strain>
    </source>
</reference>
<feature type="transmembrane region" description="Helical" evidence="1">
    <location>
        <begin position="78"/>
        <end position="100"/>
    </location>
</feature>
<gene>
    <name evidence="2" type="ORF">D1627_05600</name>
</gene>
<evidence type="ECO:0000313" key="3">
    <source>
        <dbReference type="Proteomes" id="UP000266005"/>
    </source>
</evidence>
<name>A0A399SHG2_9BACT</name>
<dbReference type="AlphaFoldDB" id="A0A399SHG2"/>
<proteinExistence type="predicted"/>
<keyword evidence="1" id="KW-1133">Transmembrane helix</keyword>
<accession>A0A399SHG2</accession>
<dbReference type="Proteomes" id="UP000266005">
    <property type="component" value="Unassembled WGS sequence"/>
</dbReference>